<dbReference type="GO" id="GO:0005524">
    <property type="term" value="F:ATP binding"/>
    <property type="evidence" value="ECO:0007669"/>
    <property type="project" value="InterPro"/>
</dbReference>
<dbReference type="Pfam" id="PF02374">
    <property type="entry name" value="ArsA_ATPase"/>
    <property type="match status" value="2"/>
</dbReference>
<protein>
    <recommendedName>
        <fullName evidence="3">arsenite-transporting ATPase</fullName>
        <ecNumber evidence="3">7.3.2.7</ecNumber>
    </recommendedName>
</protein>
<reference evidence="5 6" key="1">
    <citation type="submission" date="2020-04" db="EMBL/GenBank/DDBJ databases">
        <title>Complete genome of a Psychrophilic, Marine, Gas Vacuolate Bacterium Polaromonas vacuolata KCTC 22033T.</title>
        <authorList>
            <person name="Hwang K."/>
            <person name="Kim K.M."/>
        </authorList>
    </citation>
    <scope>NUCLEOTIDE SEQUENCE [LARGE SCALE GENOMIC DNA]</scope>
    <source>
        <strain evidence="5 6">KCTC 22033</strain>
    </source>
</reference>
<organism evidence="5 6">
    <name type="scientific">Polaromonas vacuolata</name>
    <dbReference type="NCBI Taxonomy" id="37448"/>
    <lineage>
        <taxon>Bacteria</taxon>
        <taxon>Pseudomonadati</taxon>
        <taxon>Pseudomonadota</taxon>
        <taxon>Betaproteobacteria</taxon>
        <taxon>Burkholderiales</taxon>
        <taxon>Comamonadaceae</taxon>
        <taxon>Polaromonas</taxon>
    </lineage>
</organism>
<comment type="catalytic activity">
    <reaction evidence="2">
        <text>arsenite(in) + ATP + H2O = arsenite(out) + ADP + phosphate + H(+)</text>
        <dbReference type="Rhea" id="RHEA:11348"/>
        <dbReference type="ChEBI" id="CHEBI:15377"/>
        <dbReference type="ChEBI" id="CHEBI:15378"/>
        <dbReference type="ChEBI" id="CHEBI:29242"/>
        <dbReference type="ChEBI" id="CHEBI:30616"/>
        <dbReference type="ChEBI" id="CHEBI:43474"/>
        <dbReference type="ChEBI" id="CHEBI:456216"/>
        <dbReference type="EC" id="7.3.2.7"/>
    </reaction>
</comment>
<name>A0A6H2H9Y0_9BURK</name>
<dbReference type="Proteomes" id="UP000502041">
    <property type="component" value="Chromosome"/>
</dbReference>
<evidence type="ECO:0000256" key="1">
    <source>
        <dbReference type="ARBA" id="ARBA00011040"/>
    </source>
</evidence>
<dbReference type="NCBIfam" id="TIGR00345">
    <property type="entry name" value="GET3_arsA_TRC40"/>
    <property type="match status" value="2"/>
</dbReference>
<dbReference type="Gene3D" id="3.40.50.300">
    <property type="entry name" value="P-loop containing nucleotide triphosphate hydrolases"/>
    <property type="match status" value="2"/>
</dbReference>
<dbReference type="SUPFAM" id="SSF52540">
    <property type="entry name" value="P-loop containing nucleoside triphosphate hydrolases"/>
    <property type="match status" value="2"/>
</dbReference>
<gene>
    <name evidence="5" type="primary">arsA</name>
    <name evidence="5" type="ORF">HC248_01911</name>
</gene>
<sequence length="671" mass="74868">MRLSRRMNQKSTTVTISTAHPLPGFLGDEGLRLLLFGGKGGVGKTTCAAAAALHLAAKHPAASYLLVSTDPAHSLLDSLSGGALSQNLALREINPQDSLARFRARHQQHLHTIALRGTFLDEADITQLLDLSMPGLDELMALLEIVAWVKEARYACILVDTAPAGHTLRLLGLPELMSKWLVVLDTMLAKHRFMVNLFSKRYTKDSVDIYLEERTADLRYLWTLLQSPAQCRFVPVLLAERLSVHVTRRMLVELSSLQIPVRELVVNRLLASNPECPLCTVRVATQTTLIAAIQRTFPDNEPWGLPLCLEETLGMQRLSALWARLRPLDTWQHLSSAPASKLLAAVENPAYLPASSMRLLLFAGKGGVGKTTLACASALRLAEEWQGKEILLVSIDPAHSLSACMNRQIGPNEVRLCCGLSAIEFDPESDYTQLKQLYAEEVASVFDRLSGQTHVHIEFDQEVIERLMDTAPPGLDEMLAITRIVELLDLERYDLIILDTAPTGHLLRFLEMPELIEAWLKTFFGIFLKYREMFRLPKITQAMVELSKKVKQFRRVLTDPERAALMAVTIPTQMAYEETSDLVAACERLQVAVPVLFVNMVTPAASCPTCSALRRGELLVLQRYQKAFQTQSLSIVYRQESVEPERLGSLGRSLYKGMNSNQPVQHLVEHD</sequence>
<feature type="domain" description="ArsA/GET3 Anion-transporting ATPase-like" evidence="4">
    <location>
        <begin position="357"/>
        <end position="641"/>
    </location>
</feature>
<dbReference type="PANTHER" id="PTHR10803">
    <property type="entry name" value="ARSENICAL PUMP-DRIVING ATPASE ARSENITE-TRANSLOCATING ATPASE"/>
    <property type="match status" value="1"/>
</dbReference>
<dbReference type="InterPro" id="IPR016300">
    <property type="entry name" value="ATPase_ArsA/GET3"/>
</dbReference>
<evidence type="ECO:0000259" key="4">
    <source>
        <dbReference type="Pfam" id="PF02374"/>
    </source>
</evidence>
<keyword evidence="6" id="KW-1185">Reference proteome</keyword>
<dbReference type="InterPro" id="IPR025723">
    <property type="entry name" value="ArsA/GET3_ATPase-like"/>
</dbReference>
<feature type="domain" description="ArsA/GET3 Anion-transporting ATPase-like" evidence="4">
    <location>
        <begin position="32"/>
        <end position="323"/>
    </location>
</feature>
<dbReference type="PANTHER" id="PTHR10803:SF3">
    <property type="entry name" value="ATPASE GET3"/>
    <property type="match status" value="1"/>
</dbReference>
<accession>A0A6H2H9Y0</accession>
<evidence type="ECO:0000256" key="3">
    <source>
        <dbReference type="ARBA" id="ARBA00066752"/>
    </source>
</evidence>
<evidence type="ECO:0000313" key="5">
    <source>
        <dbReference type="EMBL" id="QJC56603.1"/>
    </source>
</evidence>
<dbReference type="EC" id="7.3.2.7" evidence="3"/>
<evidence type="ECO:0000256" key="2">
    <source>
        <dbReference type="ARBA" id="ARBA00052296"/>
    </source>
</evidence>
<dbReference type="InterPro" id="IPR027417">
    <property type="entry name" value="P-loop_NTPase"/>
</dbReference>
<dbReference type="CDD" id="cd02035">
    <property type="entry name" value="ArsA"/>
    <property type="match status" value="2"/>
</dbReference>
<dbReference type="GO" id="GO:0015446">
    <property type="term" value="F:ATPase-coupled arsenite transmembrane transporter activity"/>
    <property type="evidence" value="ECO:0007669"/>
    <property type="project" value="UniProtKB-EC"/>
</dbReference>
<comment type="similarity">
    <text evidence="1">Belongs to the arsA ATPase family.</text>
</comment>
<dbReference type="AlphaFoldDB" id="A0A6H2H9Y0"/>
<dbReference type="KEGG" id="pvac:HC248_01911"/>
<evidence type="ECO:0000313" key="6">
    <source>
        <dbReference type="Proteomes" id="UP000502041"/>
    </source>
</evidence>
<dbReference type="EMBL" id="CP051461">
    <property type="protein sequence ID" value="QJC56603.1"/>
    <property type="molecule type" value="Genomic_DNA"/>
</dbReference>
<proteinExistence type="inferred from homology"/>
<dbReference type="GO" id="GO:0016887">
    <property type="term" value="F:ATP hydrolysis activity"/>
    <property type="evidence" value="ECO:0007669"/>
    <property type="project" value="InterPro"/>
</dbReference>